<evidence type="ECO:0000256" key="3">
    <source>
        <dbReference type="ARBA" id="ARBA00022679"/>
    </source>
</evidence>
<keyword evidence="10" id="KW-1185">Reference proteome</keyword>
<dbReference type="EMBL" id="BAABKK010000004">
    <property type="protein sequence ID" value="GAA5189864.1"/>
    <property type="molecule type" value="Genomic_DNA"/>
</dbReference>
<feature type="transmembrane region" description="Helical" evidence="8">
    <location>
        <begin position="162"/>
        <end position="182"/>
    </location>
</feature>
<keyword evidence="2" id="KW-1003">Cell membrane</keyword>
<protein>
    <recommendedName>
        <fullName evidence="11">DUF2029 domain-containing protein</fullName>
    </recommendedName>
</protein>
<reference evidence="10" key="1">
    <citation type="journal article" date="2019" name="Int. J. Syst. Evol. Microbiol.">
        <title>The Global Catalogue of Microorganisms (GCM) 10K type strain sequencing project: providing services to taxonomists for standard genome sequencing and annotation.</title>
        <authorList>
            <consortium name="The Broad Institute Genomics Platform"/>
            <consortium name="The Broad Institute Genome Sequencing Center for Infectious Disease"/>
            <person name="Wu L."/>
            <person name="Ma J."/>
        </authorList>
    </citation>
    <scope>NUCLEOTIDE SEQUENCE [LARGE SCALE GENOMIC DNA]</scope>
    <source>
        <strain evidence="10">JCM 18514</strain>
    </source>
</reference>
<keyword evidence="5 8" id="KW-1133">Transmembrane helix</keyword>
<feature type="transmembrane region" description="Helical" evidence="8">
    <location>
        <begin position="82"/>
        <end position="101"/>
    </location>
</feature>
<keyword evidence="4 8" id="KW-0812">Transmembrane</keyword>
<comment type="subcellular location">
    <subcellularLocation>
        <location evidence="1">Cell membrane</location>
        <topology evidence="1">Multi-pass membrane protein</topology>
    </subcellularLocation>
</comment>
<comment type="caution">
    <text evidence="9">The sequence shown here is derived from an EMBL/GenBank/DDBJ whole genome shotgun (WGS) entry which is preliminary data.</text>
</comment>
<feature type="transmembrane region" description="Helical" evidence="8">
    <location>
        <begin position="356"/>
        <end position="376"/>
    </location>
</feature>
<proteinExistence type="inferred from homology"/>
<feature type="transmembrane region" description="Helical" evidence="8">
    <location>
        <begin position="298"/>
        <end position="316"/>
    </location>
</feature>
<accession>A0ABP9S0N1</accession>
<evidence type="ECO:0000313" key="9">
    <source>
        <dbReference type="EMBL" id="GAA5189864.1"/>
    </source>
</evidence>
<dbReference type="InterPro" id="IPR018584">
    <property type="entry name" value="GT87"/>
</dbReference>
<organism evidence="9 10">
    <name type="scientific">Arthrobacter gyeryongensis</name>
    <dbReference type="NCBI Taxonomy" id="1650592"/>
    <lineage>
        <taxon>Bacteria</taxon>
        <taxon>Bacillati</taxon>
        <taxon>Actinomycetota</taxon>
        <taxon>Actinomycetes</taxon>
        <taxon>Micrococcales</taxon>
        <taxon>Micrococcaceae</taxon>
        <taxon>Arthrobacter</taxon>
    </lineage>
</organism>
<evidence type="ECO:0000313" key="10">
    <source>
        <dbReference type="Proteomes" id="UP001500200"/>
    </source>
</evidence>
<evidence type="ECO:0000256" key="5">
    <source>
        <dbReference type="ARBA" id="ARBA00022989"/>
    </source>
</evidence>
<evidence type="ECO:0000256" key="2">
    <source>
        <dbReference type="ARBA" id="ARBA00022475"/>
    </source>
</evidence>
<feature type="transmembrane region" description="Helical" evidence="8">
    <location>
        <begin position="323"/>
        <end position="344"/>
    </location>
</feature>
<evidence type="ECO:0000256" key="1">
    <source>
        <dbReference type="ARBA" id="ARBA00004651"/>
    </source>
</evidence>
<dbReference type="Proteomes" id="UP001500200">
    <property type="component" value="Unassembled WGS sequence"/>
</dbReference>
<keyword evidence="3" id="KW-0808">Transferase</keyword>
<evidence type="ECO:0000256" key="7">
    <source>
        <dbReference type="ARBA" id="ARBA00024033"/>
    </source>
</evidence>
<evidence type="ECO:0000256" key="4">
    <source>
        <dbReference type="ARBA" id="ARBA00022692"/>
    </source>
</evidence>
<sequence>MTIVPVLGIVFANLYQLNIGVYPPVDFLIYRYASVASWLGEDIYARNIFGELLPSEGLPFVYTPFAASLLSVTSLFPTQVSFMLWTTGCVAILAFIIGVCLPQSLPRRRTIWLALLLLGCCSTVVAQHLVWGQINLFLAGLCLADFVRHTNGRWSRFVPKGVLIGVAAGIKLTPAIFIPYLLMTRQWHMAVSAIAGFAGTVIIGGIMFPTMSFSYWFSNVWQLSSKVDLGTQFASAGNNSIQGAAGAIGHWAVSPSKVIVIVVAILGLLAAAAVFRAGQTLAAVLTVGMTANLVSPVSWVHHWVYLIPALIVLWFLGRTRTRIFVAAAALVLLIHGTDLGEHMLQNGTIMLAPLGILLRESLLLISIATIGTFFALRSRTSPLAAATLSQGRLEGRPARL</sequence>
<keyword evidence="6 8" id="KW-0472">Membrane</keyword>
<evidence type="ECO:0008006" key="11">
    <source>
        <dbReference type="Google" id="ProtNLM"/>
    </source>
</evidence>
<comment type="similarity">
    <text evidence="7">Belongs to the glycosyltransferase 87 family.</text>
</comment>
<evidence type="ECO:0000256" key="6">
    <source>
        <dbReference type="ARBA" id="ARBA00023136"/>
    </source>
</evidence>
<name>A0ABP9S0N1_9MICC</name>
<evidence type="ECO:0000256" key="8">
    <source>
        <dbReference type="SAM" id="Phobius"/>
    </source>
</evidence>
<gene>
    <name evidence="9" type="ORF">GCM10023346_05570</name>
</gene>
<feature type="transmembrane region" description="Helical" evidence="8">
    <location>
        <begin position="258"/>
        <end position="278"/>
    </location>
</feature>
<feature type="transmembrane region" description="Helical" evidence="8">
    <location>
        <begin position="194"/>
        <end position="217"/>
    </location>
</feature>
<dbReference type="Pfam" id="PF09594">
    <property type="entry name" value="GT87"/>
    <property type="match status" value="1"/>
</dbReference>
<feature type="transmembrane region" description="Helical" evidence="8">
    <location>
        <begin position="110"/>
        <end position="128"/>
    </location>
</feature>